<gene>
    <name evidence="2" type="ORF">CPT03_05985</name>
</gene>
<dbReference type="OrthoDB" id="1318031at2"/>
<dbReference type="EMBL" id="CP024091">
    <property type="protein sequence ID" value="ATP56039.1"/>
    <property type="molecule type" value="Genomic_DNA"/>
</dbReference>
<sequence length="693" mass="77286">MKLKQTIKLFSLLGLLSFGISGYAQTETELTHNAPTLQVGLDGLNFAKGTLDAELIMQIVAEKQKEVGLKLVQNMFLSKVNTAGGAFYSFTDNIIRGVVSERDINVITKKLLENTVNITFTYAFADYYIRTIQSEYLADFNSLAQCNSIKAISSNKNFTITDLKLGLRSLKQEAPLATLTEDVSLNPNITKMIALMADMSSEVIRNNATLKELGIMQVSYAQSYEYLNEYKKLELESPSDFAIAKRIYMSMEATLAQYTNMIGLLYYGLRANSYRLNVNNVLKNIGKTSVITSVADIQTKIGNVNSDLQIITANMQKLMQNSSDTTKFNRLYKAIAEIQQIKSYTSKAESYFNGISSIPVSTDSQALGINSDVVYTLYADIIPKLRSAGIWDSKADESVQRLEEICKFIYASYANDDTNMLKAHGSGANIEKFLSILSVAYQFDRANTFSNSVKLLSDLETIFPNERIKDALVFINAYIRDFVAVYKDTNGKEYIGVNVESLISRLSAVKSDKLRRGSVLFNVGVNTTYFPNELLLEDGSKITNFSFVSEKIGFKWKFFDKSFWQTRNPGETYTIGGTKYKKTATPSEPVISNMHAIVYGSGILYNIFNTGTTKNFNAPMIGTGLGISFFNSLDFNVTAGFPILRKGDSGKSGFIGFGFDFPFTEYIKRLSEKNRDKKNKELIAEVASSTKNL</sequence>
<feature type="chain" id="PRO_5013830574" evidence="1">
    <location>
        <begin position="27"/>
        <end position="693"/>
    </location>
</feature>
<feature type="signal peptide" evidence="1">
    <location>
        <begin position="1"/>
        <end position="26"/>
    </location>
</feature>
<keyword evidence="3" id="KW-1185">Reference proteome</keyword>
<evidence type="ECO:0000313" key="3">
    <source>
        <dbReference type="Proteomes" id="UP000223749"/>
    </source>
</evidence>
<dbReference type="KEGG" id="pgs:CPT03_05985"/>
<accession>A0A2D1U359</accession>
<name>A0A2D1U359_9SPHI</name>
<proteinExistence type="predicted"/>
<keyword evidence="1" id="KW-0732">Signal</keyword>
<organism evidence="2 3">
    <name type="scientific">Pedobacter ginsengisoli</name>
    <dbReference type="NCBI Taxonomy" id="363852"/>
    <lineage>
        <taxon>Bacteria</taxon>
        <taxon>Pseudomonadati</taxon>
        <taxon>Bacteroidota</taxon>
        <taxon>Sphingobacteriia</taxon>
        <taxon>Sphingobacteriales</taxon>
        <taxon>Sphingobacteriaceae</taxon>
        <taxon>Pedobacter</taxon>
    </lineage>
</organism>
<reference evidence="2 3" key="1">
    <citation type="submission" date="2017-10" db="EMBL/GenBank/DDBJ databases">
        <title>Whole genome of Pedobacter ginsengisoli T01R-27 isolated from tomato rhizosphere.</title>
        <authorList>
            <person name="Weon H.-Y."/>
            <person name="Lee S.A."/>
            <person name="Sang M.K."/>
            <person name="Song J."/>
        </authorList>
    </citation>
    <scope>NUCLEOTIDE SEQUENCE [LARGE SCALE GENOMIC DNA]</scope>
    <source>
        <strain evidence="2 3">T01R-27</strain>
    </source>
</reference>
<dbReference type="RefSeq" id="WP_099437981.1">
    <property type="nucleotide sequence ID" value="NZ_CP024091.1"/>
</dbReference>
<dbReference type="Proteomes" id="UP000223749">
    <property type="component" value="Chromosome"/>
</dbReference>
<evidence type="ECO:0000313" key="2">
    <source>
        <dbReference type="EMBL" id="ATP56039.1"/>
    </source>
</evidence>
<evidence type="ECO:0000256" key="1">
    <source>
        <dbReference type="SAM" id="SignalP"/>
    </source>
</evidence>
<dbReference type="AlphaFoldDB" id="A0A2D1U359"/>
<protein>
    <submittedName>
        <fullName evidence="2">Uncharacterized protein</fullName>
    </submittedName>
</protein>